<dbReference type="InterPro" id="IPR036264">
    <property type="entry name" value="Bact_exopeptidase_dim_dom"/>
</dbReference>
<feature type="binding site" evidence="3">
    <location>
        <position position="98"/>
    </location>
    <ligand>
        <name>Zn(2+)</name>
        <dbReference type="ChEBI" id="CHEBI:29105"/>
        <label>1</label>
    </ligand>
</feature>
<dbReference type="Proteomes" id="UP000032683">
    <property type="component" value="Unassembled WGS sequence"/>
</dbReference>
<evidence type="ECO:0000256" key="1">
    <source>
        <dbReference type="ARBA" id="ARBA00006153"/>
    </source>
</evidence>
<dbReference type="GO" id="GO:0016813">
    <property type="term" value="F:hydrolase activity, acting on carbon-nitrogen (but not peptide) bonds, in linear amidines"/>
    <property type="evidence" value="ECO:0007669"/>
    <property type="project" value="InterPro"/>
</dbReference>
<dbReference type="EMBL" id="BANJ01000023">
    <property type="protein sequence ID" value="GAN99534.1"/>
    <property type="molecule type" value="Genomic_DNA"/>
</dbReference>
<dbReference type="SUPFAM" id="SSF53187">
    <property type="entry name" value="Zn-dependent exopeptidases"/>
    <property type="match status" value="1"/>
</dbReference>
<reference evidence="4 5" key="1">
    <citation type="submission" date="2012-11" db="EMBL/GenBank/DDBJ databases">
        <title>Whole genome sequence of Gluconacetobacter xylinus NBRC 13693.</title>
        <authorList>
            <person name="Azuma Y."/>
            <person name="Higashiura N."/>
            <person name="Hirakawa H."/>
            <person name="Matsushita K."/>
        </authorList>
    </citation>
    <scope>NUCLEOTIDE SEQUENCE [LARGE SCALE GENOMIC DNA]</scope>
    <source>
        <strain evidence="4 5">NBRC 13693</strain>
    </source>
</reference>
<dbReference type="PANTHER" id="PTHR32494">
    <property type="entry name" value="ALLANTOATE DEIMINASE-RELATED"/>
    <property type="match status" value="1"/>
</dbReference>
<name>A0A0D6Q7W3_KOMXY</name>
<evidence type="ECO:0000313" key="4">
    <source>
        <dbReference type="EMBL" id="GAN99534.1"/>
    </source>
</evidence>
<keyword evidence="3" id="KW-0862">Zinc</keyword>
<dbReference type="InterPro" id="IPR002933">
    <property type="entry name" value="Peptidase_M20"/>
</dbReference>
<proteinExistence type="inferred from homology"/>
<evidence type="ECO:0000256" key="2">
    <source>
        <dbReference type="ARBA" id="ARBA00022801"/>
    </source>
</evidence>
<accession>A0A0D6Q7W3</accession>
<dbReference type="Gene3D" id="3.30.70.360">
    <property type="match status" value="1"/>
</dbReference>
<dbReference type="PANTHER" id="PTHR32494:SF5">
    <property type="entry name" value="ALLANTOATE AMIDOHYDROLASE"/>
    <property type="match status" value="1"/>
</dbReference>
<organism evidence="4 5">
    <name type="scientific">Komagataeibacter xylinus NBRC 13693</name>
    <dbReference type="NCBI Taxonomy" id="1234668"/>
    <lineage>
        <taxon>Bacteria</taxon>
        <taxon>Pseudomonadati</taxon>
        <taxon>Pseudomonadota</taxon>
        <taxon>Alphaproteobacteria</taxon>
        <taxon>Acetobacterales</taxon>
        <taxon>Acetobacteraceae</taxon>
        <taxon>Komagataeibacter</taxon>
    </lineage>
</organism>
<keyword evidence="3" id="KW-0479">Metal-binding</keyword>
<comment type="caution">
    <text evidence="4">The sequence shown here is derived from an EMBL/GenBank/DDBJ whole genome shotgun (WGS) entry which is preliminary data.</text>
</comment>
<sequence length="437" mass="47861">MINEKSRISCVKDNDRKFLTMDIAKQAKCLFEELAALDKNNIGINRLSYGKRETAALDIIEHKARCFGLHTYRDCAANLVVVLEGTDPALPVVCCGSHMDSVPQGGNYDGAAGIIAGLLAIAHLKTREFRPRRSIHLLVLRGEESAAFGIPYIGSSLLFGLATGNMLDLTDSATGRPLRECLYRVGADVDNIEKGTVITNPENIKIWLELHIEQGPYLVNRNEPAAVVTSIRGNRRYRNIMCIGQGGHSGTVPNNLRHDPLLAVSELLVTMERKCLEMNDAGHDIVHTTGLMGTNATNQSITRIPDTVSFSFEMRSDNIDTLSEFDDFFKTTVKNISLRRGVTFSLGTCQAVPPVTLDPDVITLLSNSFSRNGLQCTRMPSGAGHDTGIFTTVGIPSGMIFVRNRNGSHTPDEHMEISDFLLGQKILADTIKYVANS</sequence>
<gene>
    <name evidence="4" type="ORF">Gxy13693_023_006</name>
</gene>
<dbReference type="NCBIfam" id="TIGR01879">
    <property type="entry name" value="hydantase"/>
    <property type="match status" value="1"/>
</dbReference>
<feature type="binding site" evidence="3">
    <location>
        <position position="109"/>
    </location>
    <ligand>
        <name>Zn(2+)</name>
        <dbReference type="ChEBI" id="CHEBI:29105"/>
        <label>1</label>
    </ligand>
</feature>
<dbReference type="AlphaFoldDB" id="A0A0D6Q7W3"/>
<dbReference type="Gene3D" id="3.40.630.10">
    <property type="entry name" value="Zn peptidases"/>
    <property type="match status" value="1"/>
</dbReference>
<feature type="binding site" evidence="3">
    <location>
        <position position="211"/>
    </location>
    <ligand>
        <name>Zn(2+)</name>
        <dbReference type="ChEBI" id="CHEBI:29105"/>
        <label>1</label>
    </ligand>
</feature>
<dbReference type="Pfam" id="PF01546">
    <property type="entry name" value="Peptidase_M20"/>
    <property type="match status" value="1"/>
</dbReference>
<comment type="similarity">
    <text evidence="1">Belongs to the peptidase M20 family.</text>
</comment>
<feature type="binding site" evidence="3">
    <location>
        <position position="144"/>
    </location>
    <ligand>
        <name>Zn(2+)</name>
        <dbReference type="ChEBI" id="CHEBI:29105"/>
        <label>2</label>
    </ligand>
</feature>
<feature type="binding site" evidence="3">
    <location>
        <position position="409"/>
    </location>
    <ligand>
        <name>Zn(2+)</name>
        <dbReference type="ChEBI" id="CHEBI:29105"/>
        <label>2</label>
    </ligand>
</feature>
<protein>
    <submittedName>
        <fullName evidence="4">Amidohydrolase/allantoate amidohydrolase</fullName>
    </submittedName>
</protein>
<dbReference type="SUPFAM" id="SSF55031">
    <property type="entry name" value="Bacterial exopeptidase dimerisation domain"/>
    <property type="match status" value="1"/>
</dbReference>
<evidence type="ECO:0000313" key="5">
    <source>
        <dbReference type="Proteomes" id="UP000032683"/>
    </source>
</evidence>
<dbReference type="RefSeq" id="WP_048856132.1">
    <property type="nucleotide sequence ID" value="NZ_BANJ01000023.1"/>
</dbReference>
<evidence type="ECO:0000256" key="3">
    <source>
        <dbReference type="PIRSR" id="PIRSR001235-1"/>
    </source>
</evidence>
<dbReference type="GO" id="GO:0046872">
    <property type="term" value="F:metal ion binding"/>
    <property type="evidence" value="ECO:0007669"/>
    <property type="project" value="UniProtKB-KW"/>
</dbReference>
<keyword evidence="2 4" id="KW-0378">Hydrolase</keyword>
<dbReference type="PIRSF" id="PIRSF001235">
    <property type="entry name" value="Amidase_carbamoylase"/>
    <property type="match status" value="1"/>
</dbReference>
<feature type="binding site" evidence="3">
    <location>
        <position position="109"/>
    </location>
    <ligand>
        <name>Zn(2+)</name>
        <dbReference type="ChEBI" id="CHEBI:29105"/>
        <label>2</label>
    </ligand>
</feature>
<comment type="cofactor">
    <cofactor evidence="3">
        <name>Zn(2+)</name>
        <dbReference type="ChEBI" id="CHEBI:29105"/>
    </cofactor>
    <text evidence="3">Binds 2 Zn(2+) ions per subunit.</text>
</comment>
<dbReference type="InterPro" id="IPR010158">
    <property type="entry name" value="Amidase_Cbmase"/>
</dbReference>